<dbReference type="InterPro" id="IPR027417">
    <property type="entry name" value="P-loop_NTPase"/>
</dbReference>
<protein>
    <recommendedName>
        <fullName evidence="3 11">Thymidylate kinase</fullName>
        <ecNumber evidence="2 11">2.7.4.9</ecNumber>
    </recommendedName>
    <alternativeName>
        <fullName evidence="11">dTMP kinase</fullName>
    </alternativeName>
</protein>
<dbReference type="InterPro" id="IPR018095">
    <property type="entry name" value="Thymidylate_kin_CS"/>
</dbReference>
<dbReference type="PROSITE" id="PS01331">
    <property type="entry name" value="THYMIDYLATE_KINASE"/>
    <property type="match status" value="1"/>
</dbReference>
<dbReference type="GO" id="GO:0006233">
    <property type="term" value="P:dTDP biosynthetic process"/>
    <property type="evidence" value="ECO:0007669"/>
    <property type="project" value="InterPro"/>
</dbReference>
<dbReference type="EC" id="2.7.4.9" evidence="2 11"/>
<dbReference type="HAMAP" id="MF_00165">
    <property type="entry name" value="Thymidylate_kinase"/>
    <property type="match status" value="1"/>
</dbReference>
<evidence type="ECO:0000259" key="13">
    <source>
        <dbReference type="Pfam" id="PF02223"/>
    </source>
</evidence>
<dbReference type="CDD" id="cd01672">
    <property type="entry name" value="TMPK"/>
    <property type="match status" value="1"/>
</dbReference>
<evidence type="ECO:0000313" key="15">
    <source>
        <dbReference type="Proteomes" id="UP000468668"/>
    </source>
</evidence>
<dbReference type="NCBIfam" id="TIGR00041">
    <property type="entry name" value="DTMP_kinase"/>
    <property type="match status" value="1"/>
</dbReference>
<evidence type="ECO:0000256" key="8">
    <source>
        <dbReference type="ARBA" id="ARBA00022840"/>
    </source>
</evidence>
<dbReference type="EMBL" id="WAJR01000009">
    <property type="protein sequence ID" value="KAB1640777.1"/>
    <property type="molecule type" value="Genomic_DNA"/>
</dbReference>
<dbReference type="Pfam" id="PF02223">
    <property type="entry name" value="Thymidylate_kin"/>
    <property type="match status" value="1"/>
</dbReference>
<keyword evidence="7 11" id="KW-0418">Kinase</keyword>
<evidence type="ECO:0000313" key="14">
    <source>
        <dbReference type="EMBL" id="KAB1640777.1"/>
    </source>
</evidence>
<dbReference type="OrthoDB" id="9774907at2"/>
<comment type="function">
    <text evidence="10 11">Phosphorylation of dTMP to form dTDP in both de novo and salvage pathways of dTTP synthesis.</text>
</comment>
<keyword evidence="6 11" id="KW-0547">Nucleotide-binding</keyword>
<dbReference type="AlphaFoldDB" id="A0A6N6NSM6"/>
<keyword evidence="5 11" id="KW-0545">Nucleotide biosynthesis</keyword>
<name>A0A6N6NSM6_9ACTN</name>
<dbReference type="Proteomes" id="UP000468668">
    <property type="component" value="Unassembled WGS sequence"/>
</dbReference>
<evidence type="ECO:0000256" key="5">
    <source>
        <dbReference type="ARBA" id="ARBA00022727"/>
    </source>
</evidence>
<evidence type="ECO:0000256" key="1">
    <source>
        <dbReference type="ARBA" id="ARBA00009776"/>
    </source>
</evidence>
<comment type="catalytic activity">
    <reaction evidence="9 11">
        <text>dTMP + ATP = dTDP + ADP</text>
        <dbReference type="Rhea" id="RHEA:13517"/>
        <dbReference type="ChEBI" id="CHEBI:30616"/>
        <dbReference type="ChEBI" id="CHEBI:58369"/>
        <dbReference type="ChEBI" id="CHEBI:63528"/>
        <dbReference type="ChEBI" id="CHEBI:456216"/>
        <dbReference type="EC" id="2.7.4.9"/>
    </reaction>
</comment>
<evidence type="ECO:0000256" key="10">
    <source>
        <dbReference type="ARBA" id="ARBA00057735"/>
    </source>
</evidence>
<accession>A0A6N6NSM6</accession>
<dbReference type="Gene3D" id="3.40.50.300">
    <property type="entry name" value="P-loop containing nucleotide triphosphate hydrolases"/>
    <property type="match status" value="1"/>
</dbReference>
<keyword evidence="8 11" id="KW-0067">ATP-binding</keyword>
<feature type="domain" description="Thymidylate kinase-like" evidence="13">
    <location>
        <begin position="43"/>
        <end position="228"/>
    </location>
</feature>
<feature type="compositionally biased region" description="Basic residues" evidence="12">
    <location>
        <begin position="269"/>
        <end position="285"/>
    </location>
</feature>
<reference evidence="14 15" key="1">
    <citation type="submission" date="2019-09" db="EMBL/GenBank/DDBJ databases">
        <title>Whole genome shotgun sequencing (WGS) of Ellagibacter isourolithinifaciens DSM 104140(T) and Adlercreutzia muris DSM 29508(T).</title>
        <authorList>
            <person name="Stoll D.A."/>
            <person name="Danylec N."/>
            <person name="Huch M."/>
        </authorList>
    </citation>
    <scope>NUCLEOTIDE SEQUENCE [LARGE SCALE GENOMIC DNA]</scope>
    <source>
        <strain evidence="14 15">DSM 104140</strain>
    </source>
</reference>
<evidence type="ECO:0000256" key="9">
    <source>
        <dbReference type="ARBA" id="ARBA00048743"/>
    </source>
</evidence>
<dbReference type="PANTHER" id="PTHR10344">
    <property type="entry name" value="THYMIDYLATE KINASE"/>
    <property type="match status" value="1"/>
</dbReference>
<keyword evidence="4 11" id="KW-0808">Transferase</keyword>
<comment type="caution">
    <text evidence="14">The sequence shown here is derived from an EMBL/GenBank/DDBJ whole genome shotgun (WGS) entry which is preliminary data.</text>
</comment>
<dbReference type="GO" id="GO:0004798">
    <property type="term" value="F:dTMP kinase activity"/>
    <property type="evidence" value="ECO:0007669"/>
    <property type="project" value="UniProtKB-UniRule"/>
</dbReference>
<sequence>MTPERHTAEPAQPVSEREGYDAQGAPASGRPEGDSPRGVFVTFEGGDGVGKSTHIRYVANELRRTGREVVCLREPGGTGIGESLRAMVLDPDNGEISSEAELLMYEAARAQLVREVIRPALERGAVVLCDRFSDSTIAYQAYGRGLPLDFVRRANAFATGGIVPDRTILLVLGNTRKSLARATGAGAGDRMEQAGEVFHSRVNRAFLKLAKRDPKRIRIVRSSSSRKATAAAVAAELADILPELSARAEGATPSQPAAPHGEGAAKGKPQAKRKRGGRGKRGNRG</sequence>
<proteinExistence type="inferred from homology"/>
<evidence type="ECO:0000256" key="2">
    <source>
        <dbReference type="ARBA" id="ARBA00012980"/>
    </source>
</evidence>
<dbReference type="FunFam" id="3.40.50.300:FF:000225">
    <property type="entry name" value="Thymidylate kinase"/>
    <property type="match status" value="1"/>
</dbReference>
<evidence type="ECO:0000256" key="6">
    <source>
        <dbReference type="ARBA" id="ARBA00022741"/>
    </source>
</evidence>
<organism evidence="14 15">
    <name type="scientific">Ellagibacter isourolithinifaciens</name>
    <dbReference type="NCBI Taxonomy" id="2137581"/>
    <lineage>
        <taxon>Bacteria</taxon>
        <taxon>Bacillati</taxon>
        <taxon>Actinomycetota</taxon>
        <taxon>Coriobacteriia</taxon>
        <taxon>Eggerthellales</taxon>
        <taxon>Eggerthellaceae</taxon>
        <taxon>Ellagibacter</taxon>
    </lineage>
</organism>
<feature type="binding site" evidence="11">
    <location>
        <begin position="45"/>
        <end position="52"/>
    </location>
    <ligand>
        <name>ATP</name>
        <dbReference type="ChEBI" id="CHEBI:30616"/>
    </ligand>
</feature>
<dbReference type="SUPFAM" id="SSF52540">
    <property type="entry name" value="P-loop containing nucleoside triphosphate hydrolases"/>
    <property type="match status" value="1"/>
</dbReference>
<gene>
    <name evidence="11 14" type="primary">tmk</name>
    <name evidence="14" type="ORF">F8C90_05230</name>
</gene>
<dbReference type="InterPro" id="IPR018094">
    <property type="entry name" value="Thymidylate_kinase"/>
</dbReference>
<dbReference type="GO" id="GO:0006227">
    <property type="term" value="P:dUDP biosynthetic process"/>
    <property type="evidence" value="ECO:0007669"/>
    <property type="project" value="TreeGrafter"/>
</dbReference>
<dbReference type="GO" id="GO:0005524">
    <property type="term" value="F:ATP binding"/>
    <property type="evidence" value="ECO:0007669"/>
    <property type="project" value="UniProtKB-UniRule"/>
</dbReference>
<feature type="region of interest" description="Disordered" evidence="12">
    <location>
        <begin position="246"/>
        <end position="285"/>
    </location>
</feature>
<evidence type="ECO:0000256" key="11">
    <source>
        <dbReference type="HAMAP-Rule" id="MF_00165"/>
    </source>
</evidence>
<dbReference type="PANTHER" id="PTHR10344:SF4">
    <property type="entry name" value="UMP-CMP KINASE 2, MITOCHONDRIAL"/>
    <property type="match status" value="1"/>
</dbReference>
<comment type="similarity">
    <text evidence="1 11">Belongs to the thymidylate kinase family.</text>
</comment>
<evidence type="ECO:0000256" key="3">
    <source>
        <dbReference type="ARBA" id="ARBA00017144"/>
    </source>
</evidence>
<dbReference type="InterPro" id="IPR039430">
    <property type="entry name" value="Thymidylate_kin-like_dom"/>
</dbReference>
<feature type="region of interest" description="Disordered" evidence="12">
    <location>
        <begin position="1"/>
        <end position="38"/>
    </location>
</feature>
<evidence type="ECO:0000256" key="7">
    <source>
        <dbReference type="ARBA" id="ARBA00022777"/>
    </source>
</evidence>
<evidence type="ECO:0000256" key="4">
    <source>
        <dbReference type="ARBA" id="ARBA00022679"/>
    </source>
</evidence>
<dbReference type="GO" id="GO:0005829">
    <property type="term" value="C:cytosol"/>
    <property type="evidence" value="ECO:0007669"/>
    <property type="project" value="TreeGrafter"/>
</dbReference>
<evidence type="ECO:0000256" key="12">
    <source>
        <dbReference type="SAM" id="MobiDB-lite"/>
    </source>
</evidence>
<dbReference type="GO" id="GO:0006235">
    <property type="term" value="P:dTTP biosynthetic process"/>
    <property type="evidence" value="ECO:0007669"/>
    <property type="project" value="UniProtKB-UniRule"/>
</dbReference>
<keyword evidence="15" id="KW-1185">Reference proteome</keyword>